<dbReference type="EMBL" id="CP058214">
    <property type="protein sequence ID" value="QPC42293.1"/>
    <property type="molecule type" value="Genomic_DNA"/>
</dbReference>
<evidence type="ECO:0000313" key="1">
    <source>
        <dbReference type="EMBL" id="QPC42293.1"/>
    </source>
</evidence>
<protein>
    <submittedName>
        <fullName evidence="1">Uncharacterized protein</fullName>
    </submittedName>
</protein>
<keyword evidence="2" id="KW-1185">Reference proteome</keyword>
<organism evidence="1 2">
    <name type="scientific">Kaustia mangrovi</name>
    <dbReference type="NCBI Taxonomy" id="2593653"/>
    <lineage>
        <taxon>Bacteria</taxon>
        <taxon>Pseudomonadati</taxon>
        <taxon>Pseudomonadota</taxon>
        <taxon>Alphaproteobacteria</taxon>
        <taxon>Hyphomicrobiales</taxon>
        <taxon>Parvibaculaceae</taxon>
        <taxon>Kaustia</taxon>
    </lineage>
</organism>
<name>A0A7S8C2R2_9HYPH</name>
<gene>
    <name evidence="1" type="ORF">HW532_06000</name>
</gene>
<dbReference type="KEGG" id="kmn:HW532_06000"/>
<dbReference type="AlphaFoldDB" id="A0A7S8C2R2"/>
<dbReference type="RefSeq" id="WP_213163525.1">
    <property type="nucleotide sequence ID" value="NZ_CP058214.1"/>
</dbReference>
<sequence>MAQPIAKQEDKQPMPGNTTYFHTVKGHGAPFVMETPPEGSGNFTSGRKAAQTLASNIPDNTKTIDLRSCNSGTGGWFSNAQMLANETGRNVFGYAGRVGETHNDGERRRFEPQSPTRAAFAGAVNNALGSIGAGGLHCCRRHK</sequence>
<dbReference type="Proteomes" id="UP000593594">
    <property type="component" value="Chromosome"/>
</dbReference>
<reference evidence="1 2" key="1">
    <citation type="submission" date="2020-06" db="EMBL/GenBank/DDBJ databases">
        <title>Genome sequence of 2 isolates from Red Sea Mangroves.</title>
        <authorList>
            <person name="Sefrji F."/>
            <person name="Michoud G."/>
            <person name="Merlino G."/>
            <person name="Daffonchio D."/>
        </authorList>
    </citation>
    <scope>NUCLEOTIDE SEQUENCE [LARGE SCALE GENOMIC DNA]</scope>
    <source>
        <strain evidence="1 2">R1DC25</strain>
    </source>
</reference>
<proteinExistence type="predicted"/>
<evidence type="ECO:0000313" key="2">
    <source>
        <dbReference type="Proteomes" id="UP000593594"/>
    </source>
</evidence>
<accession>A0A7S8C2R2</accession>